<reference evidence="2" key="1">
    <citation type="journal article" date="2023" name="Mol. Biol. Evol.">
        <title>Third-Generation Sequencing Reveals the Adaptive Role of the Epigenome in Three Deep-Sea Polychaetes.</title>
        <authorList>
            <person name="Perez M."/>
            <person name="Aroh O."/>
            <person name="Sun Y."/>
            <person name="Lan Y."/>
            <person name="Juniper S.K."/>
            <person name="Young C.R."/>
            <person name="Angers B."/>
            <person name="Qian P.Y."/>
        </authorList>
    </citation>
    <scope>NUCLEOTIDE SEQUENCE</scope>
    <source>
        <strain evidence="2">P08H-3</strain>
    </source>
</reference>
<comment type="caution">
    <text evidence="2">The sequence shown here is derived from an EMBL/GenBank/DDBJ whole genome shotgun (WGS) entry which is preliminary data.</text>
</comment>
<accession>A0AAD9N1S0</accession>
<keyword evidence="3" id="KW-1185">Reference proteome</keyword>
<sequence>MAFFSVIRYTGDEDDTADKTKKENILQKLHEAAEQRRRSKQLEIVVNVDKEICTNGDHDEVGDPETMTEEALPRESSDEEYEEKNVEDEEFASQPAITGPSPKEDCFTVLVQGVLMPELLRSFHYGYLYGMLASVHPIFAAQLQLVVERPLPMFCQ</sequence>
<gene>
    <name evidence="2" type="ORF">LSH36_280g01035</name>
</gene>
<evidence type="ECO:0000313" key="2">
    <source>
        <dbReference type="EMBL" id="KAK2153967.1"/>
    </source>
</evidence>
<organism evidence="2 3">
    <name type="scientific">Paralvinella palmiformis</name>
    <dbReference type="NCBI Taxonomy" id="53620"/>
    <lineage>
        <taxon>Eukaryota</taxon>
        <taxon>Metazoa</taxon>
        <taxon>Spiralia</taxon>
        <taxon>Lophotrochozoa</taxon>
        <taxon>Annelida</taxon>
        <taxon>Polychaeta</taxon>
        <taxon>Sedentaria</taxon>
        <taxon>Canalipalpata</taxon>
        <taxon>Terebellida</taxon>
        <taxon>Terebelliformia</taxon>
        <taxon>Alvinellidae</taxon>
        <taxon>Paralvinella</taxon>
    </lineage>
</organism>
<protein>
    <submittedName>
        <fullName evidence="2">Uncharacterized protein</fullName>
    </submittedName>
</protein>
<evidence type="ECO:0000256" key="1">
    <source>
        <dbReference type="SAM" id="MobiDB-lite"/>
    </source>
</evidence>
<evidence type="ECO:0000313" key="3">
    <source>
        <dbReference type="Proteomes" id="UP001208570"/>
    </source>
</evidence>
<feature type="compositionally biased region" description="Acidic residues" evidence="1">
    <location>
        <begin position="77"/>
        <end position="91"/>
    </location>
</feature>
<dbReference type="EMBL" id="JAODUP010000280">
    <property type="protein sequence ID" value="KAK2153967.1"/>
    <property type="molecule type" value="Genomic_DNA"/>
</dbReference>
<feature type="region of interest" description="Disordered" evidence="1">
    <location>
        <begin position="54"/>
        <end position="102"/>
    </location>
</feature>
<dbReference type="Proteomes" id="UP001208570">
    <property type="component" value="Unassembled WGS sequence"/>
</dbReference>
<dbReference type="AlphaFoldDB" id="A0AAD9N1S0"/>
<name>A0AAD9N1S0_9ANNE</name>
<proteinExistence type="predicted"/>